<dbReference type="SMART" id="SM00178">
    <property type="entry name" value="SAR"/>
    <property type="match status" value="1"/>
</dbReference>
<dbReference type="InterPro" id="IPR027417">
    <property type="entry name" value="P-loop_NTPase"/>
</dbReference>
<sequence>MGLDSSKLKVSKPTNISASTLSLATLGLQKSKKYRKVLILSLDAAGKTTFLYRIKTGQLLNTIPTIGYNHELIEYKSSVFDLWDIGGQDEVRKNWGHYFFNVQAVIFIVDSNDRERIDEVCAELRRVEEFLAQNKRSNAVVLILANKQDLPHAMNYHELHSTLFQARSKSFHWEIRTCCNKTGVGVMDAIEWLHKELKRRYRK</sequence>
<dbReference type="Proteomes" id="UP001642540">
    <property type="component" value="Unassembled WGS sequence"/>
</dbReference>
<keyword evidence="2 3" id="KW-0342">GTP-binding</keyword>
<dbReference type="Gene3D" id="3.40.50.300">
    <property type="entry name" value="P-loop containing nucleotide triphosphate hydrolases"/>
    <property type="match status" value="1"/>
</dbReference>
<organism evidence="4 5">
    <name type="scientific">Orchesella dallaii</name>
    <dbReference type="NCBI Taxonomy" id="48710"/>
    <lineage>
        <taxon>Eukaryota</taxon>
        <taxon>Metazoa</taxon>
        <taxon>Ecdysozoa</taxon>
        <taxon>Arthropoda</taxon>
        <taxon>Hexapoda</taxon>
        <taxon>Collembola</taxon>
        <taxon>Entomobryomorpha</taxon>
        <taxon>Entomobryoidea</taxon>
        <taxon>Orchesellidae</taxon>
        <taxon>Orchesellinae</taxon>
        <taxon>Orchesella</taxon>
    </lineage>
</organism>
<dbReference type="CDD" id="cd00878">
    <property type="entry name" value="Arf_Arl"/>
    <property type="match status" value="1"/>
</dbReference>
<dbReference type="Pfam" id="PF00025">
    <property type="entry name" value="Arf"/>
    <property type="match status" value="1"/>
</dbReference>
<dbReference type="InterPro" id="IPR024156">
    <property type="entry name" value="Small_GTPase_ARF"/>
</dbReference>
<evidence type="ECO:0008006" key="6">
    <source>
        <dbReference type="Google" id="ProtNLM"/>
    </source>
</evidence>
<evidence type="ECO:0000313" key="5">
    <source>
        <dbReference type="Proteomes" id="UP001642540"/>
    </source>
</evidence>
<evidence type="ECO:0000256" key="2">
    <source>
        <dbReference type="ARBA" id="ARBA00023134"/>
    </source>
</evidence>
<proteinExistence type="inferred from homology"/>
<name>A0ABP1RXT7_9HEXA</name>
<dbReference type="InterPro" id="IPR006689">
    <property type="entry name" value="Small_GTPase_ARF/SAR"/>
</dbReference>
<dbReference type="SUPFAM" id="SSF52540">
    <property type="entry name" value="P-loop containing nucleoside triphosphate hydrolases"/>
    <property type="match status" value="1"/>
</dbReference>
<dbReference type="EMBL" id="CAXLJM020000121">
    <property type="protein sequence ID" value="CAL8138054.1"/>
    <property type="molecule type" value="Genomic_DNA"/>
</dbReference>
<dbReference type="PRINTS" id="PR00328">
    <property type="entry name" value="SAR1GTPBP"/>
</dbReference>
<evidence type="ECO:0000313" key="4">
    <source>
        <dbReference type="EMBL" id="CAL8138054.1"/>
    </source>
</evidence>
<dbReference type="PROSITE" id="PS51417">
    <property type="entry name" value="ARF"/>
    <property type="match status" value="1"/>
</dbReference>
<keyword evidence="5" id="KW-1185">Reference proteome</keyword>
<dbReference type="SMART" id="SM00177">
    <property type="entry name" value="ARF"/>
    <property type="match status" value="1"/>
</dbReference>
<dbReference type="PANTHER" id="PTHR11711">
    <property type="entry name" value="ADP RIBOSYLATION FACTOR-RELATED"/>
    <property type="match status" value="1"/>
</dbReference>
<keyword evidence="1 3" id="KW-0547">Nucleotide-binding</keyword>
<reference evidence="4 5" key="1">
    <citation type="submission" date="2024-08" db="EMBL/GenBank/DDBJ databases">
        <authorList>
            <person name="Cucini C."/>
            <person name="Frati F."/>
        </authorList>
    </citation>
    <scope>NUCLEOTIDE SEQUENCE [LARGE SCALE GENOMIC DNA]</scope>
</reference>
<comment type="caution">
    <text evidence="4">The sequence shown here is derived from an EMBL/GenBank/DDBJ whole genome shotgun (WGS) entry which is preliminary data.</text>
</comment>
<gene>
    <name evidence="4" type="ORF">ODALV1_LOCUS27201</name>
</gene>
<comment type="similarity">
    <text evidence="3">Belongs to the small GTPase superfamily. Arf family.</text>
</comment>
<dbReference type="InterPro" id="IPR005225">
    <property type="entry name" value="Small_GTP-bd"/>
</dbReference>
<accession>A0ABP1RXT7</accession>
<protein>
    <recommendedName>
        <fullName evidence="6">ADP-ribosylation factor</fullName>
    </recommendedName>
</protein>
<dbReference type="NCBIfam" id="TIGR00231">
    <property type="entry name" value="small_GTP"/>
    <property type="match status" value="1"/>
</dbReference>
<evidence type="ECO:0000256" key="1">
    <source>
        <dbReference type="ARBA" id="ARBA00022741"/>
    </source>
</evidence>
<evidence type="ECO:0000256" key="3">
    <source>
        <dbReference type="RuleBase" id="RU003925"/>
    </source>
</evidence>